<evidence type="ECO:0000313" key="4">
    <source>
        <dbReference type="EMBL" id="KIY46642.1"/>
    </source>
</evidence>
<dbReference type="PANTHER" id="PTHR43991">
    <property type="entry name" value="WD REPEAT PROTEIN (AFU_ORTHOLOGUE AFUA_8G05640)-RELATED"/>
    <property type="match status" value="1"/>
</dbReference>
<dbReference type="SUPFAM" id="SSF50978">
    <property type="entry name" value="WD40 repeat-like"/>
    <property type="match status" value="1"/>
</dbReference>
<feature type="repeat" description="WD" evidence="1">
    <location>
        <begin position="237"/>
        <end position="269"/>
    </location>
</feature>
<dbReference type="InterPro" id="IPR019417">
    <property type="entry name" value="DUF2415"/>
</dbReference>
<evidence type="ECO:0000256" key="1">
    <source>
        <dbReference type="PROSITE-ProRule" id="PRU00221"/>
    </source>
</evidence>
<feature type="region of interest" description="Disordered" evidence="2">
    <location>
        <begin position="401"/>
        <end position="420"/>
    </location>
</feature>
<dbReference type="SMART" id="SM00320">
    <property type="entry name" value="WD40"/>
    <property type="match status" value="4"/>
</dbReference>
<sequence>MARDPLLLDSQTPISSVPAALHIAHPQLRDVISCPNERGDVYYVATDAIVQQNLLEKDALPRSVVELKYTPVSLSTYALPAAAGTLIAAGGQDADIHISLLKPGEDPVWSLDQTLHGSINNSVMFTSHTFAPSQQSSVEPRLVVCNNDYSVKFFDVPVSSRGRYLKPAGYLSLDYPVNHCSISPDGSTLLSVGDSAKLYLHRISGGAEATFSKISSFTFPMDAAEPHFQPSLVASFSTAFSADGTKFAVTSQTGSVAIWDVRSTRPLKTFATDKCRGASSDDSLDWSRESSAPPWCVRCVKFGGGGREVMVFAEHTSLFHVVDARTFEAHETIKVPAAHGLRLVRRLRRPTPSPMQAVIMAGNAATGRRHLPRYSSPLTASPEHSTIARLVGYRPRQNARRLSTPSLFPPHSRRSPSREGPVIYFPPLGDEEVEADVRAILNNHGFRARTRPESDTSSSTEAIRALAADGDGDANGDHFNADDPDGDCNSSDTAEAARERALEMQDMDFGAGSSASLVPRHIPQILAPPPIVRTPDEDFAPQDAYPVDASISPPLVYDNHIGGICFDPSGKYIYVASSDGIHEWSVRGAEKQWWSSSALV</sequence>
<organism evidence="4 5">
    <name type="scientific">Fistulina hepatica ATCC 64428</name>
    <dbReference type="NCBI Taxonomy" id="1128425"/>
    <lineage>
        <taxon>Eukaryota</taxon>
        <taxon>Fungi</taxon>
        <taxon>Dikarya</taxon>
        <taxon>Basidiomycota</taxon>
        <taxon>Agaricomycotina</taxon>
        <taxon>Agaricomycetes</taxon>
        <taxon>Agaricomycetidae</taxon>
        <taxon>Agaricales</taxon>
        <taxon>Fistulinaceae</taxon>
        <taxon>Fistulina</taxon>
    </lineage>
</organism>
<dbReference type="InterPro" id="IPR015943">
    <property type="entry name" value="WD40/YVTN_repeat-like_dom_sf"/>
</dbReference>
<dbReference type="Pfam" id="PF10313">
    <property type="entry name" value="DUF2415"/>
    <property type="match status" value="1"/>
</dbReference>
<feature type="domain" description="DUF2415" evidence="3">
    <location>
        <begin position="297"/>
        <end position="331"/>
    </location>
</feature>
<name>A0A0D7A6I8_9AGAR</name>
<keyword evidence="5" id="KW-1185">Reference proteome</keyword>
<dbReference type="AlphaFoldDB" id="A0A0D7A6I8"/>
<feature type="region of interest" description="Disordered" evidence="2">
    <location>
        <begin position="469"/>
        <end position="492"/>
    </location>
</feature>
<dbReference type="OrthoDB" id="64353at2759"/>
<dbReference type="EMBL" id="KN882026">
    <property type="protein sequence ID" value="KIY46642.1"/>
    <property type="molecule type" value="Genomic_DNA"/>
</dbReference>
<dbReference type="PANTHER" id="PTHR43991:SF9">
    <property type="entry name" value="DUF2415 DOMAIN-CONTAINING PROTEIN"/>
    <property type="match status" value="1"/>
</dbReference>
<protein>
    <recommendedName>
        <fullName evidence="3">DUF2415 domain-containing protein</fullName>
    </recommendedName>
</protein>
<keyword evidence="1" id="KW-0853">WD repeat</keyword>
<dbReference type="Gene3D" id="2.130.10.10">
    <property type="entry name" value="YVTN repeat-like/Quinoprotein amine dehydrogenase"/>
    <property type="match status" value="1"/>
</dbReference>
<evidence type="ECO:0000259" key="3">
    <source>
        <dbReference type="Pfam" id="PF10313"/>
    </source>
</evidence>
<dbReference type="InterPro" id="IPR036322">
    <property type="entry name" value="WD40_repeat_dom_sf"/>
</dbReference>
<dbReference type="PROSITE" id="PS50082">
    <property type="entry name" value="WD_REPEATS_2"/>
    <property type="match status" value="1"/>
</dbReference>
<reference evidence="4 5" key="1">
    <citation type="journal article" date="2015" name="Fungal Genet. Biol.">
        <title>Evolution of novel wood decay mechanisms in Agaricales revealed by the genome sequences of Fistulina hepatica and Cylindrobasidium torrendii.</title>
        <authorList>
            <person name="Floudas D."/>
            <person name="Held B.W."/>
            <person name="Riley R."/>
            <person name="Nagy L.G."/>
            <person name="Koehler G."/>
            <person name="Ransdell A.S."/>
            <person name="Younus H."/>
            <person name="Chow J."/>
            <person name="Chiniquy J."/>
            <person name="Lipzen A."/>
            <person name="Tritt A."/>
            <person name="Sun H."/>
            <person name="Haridas S."/>
            <person name="LaButti K."/>
            <person name="Ohm R.A."/>
            <person name="Kues U."/>
            <person name="Blanchette R.A."/>
            <person name="Grigoriev I.V."/>
            <person name="Minto R.E."/>
            <person name="Hibbett D.S."/>
        </authorList>
    </citation>
    <scope>NUCLEOTIDE SEQUENCE [LARGE SCALE GENOMIC DNA]</scope>
    <source>
        <strain evidence="4 5">ATCC 64428</strain>
    </source>
</reference>
<dbReference type="Pfam" id="PF00400">
    <property type="entry name" value="WD40"/>
    <property type="match status" value="1"/>
</dbReference>
<evidence type="ECO:0000256" key="2">
    <source>
        <dbReference type="SAM" id="MobiDB-lite"/>
    </source>
</evidence>
<gene>
    <name evidence="4" type="ORF">FISHEDRAFT_46987</name>
</gene>
<evidence type="ECO:0000313" key="5">
    <source>
        <dbReference type="Proteomes" id="UP000054144"/>
    </source>
</evidence>
<accession>A0A0D7A6I8</accession>
<proteinExistence type="predicted"/>
<dbReference type="Proteomes" id="UP000054144">
    <property type="component" value="Unassembled WGS sequence"/>
</dbReference>
<dbReference type="InterPro" id="IPR001680">
    <property type="entry name" value="WD40_rpt"/>
</dbReference>